<dbReference type="Gene3D" id="3.60.10.10">
    <property type="entry name" value="Endonuclease/exonuclease/phosphatase"/>
    <property type="match status" value="1"/>
</dbReference>
<dbReference type="AlphaFoldDB" id="A0A9J5Z2Y2"/>
<gene>
    <name evidence="1" type="ORF">H5410_027272</name>
</gene>
<dbReference type="PANTHER" id="PTHR33710:SF79">
    <property type="entry name" value="OS06G0205337 PROTEIN"/>
    <property type="match status" value="1"/>
</dbReference>
<comment type="caution">
    <text evidence="1">The sequence shown here is derived from an EMBL/GenBank/DDBJ whole genome shotgun (WGS) entry which is preliminary data.</text>
</comment>
<proteinExistence type="predicted"/>
<sequence>MVITTKYARCSALESLELWQDLEEVEEIVDVPWIVGGDFTVILETPVTGKEMSEFVQYINSCSLFEIMFKSSSYTWWNGGIEEECIFKRLDRIFWKSGGLDHAPLHMMCKTLHGDIVKRFRFFNFVTKHKKFKEVIQQHWSINVIGNPLFVVQQKMKKLKKDLSQWSKETYEDIFVKIATLEDIIKVKENQI</sequence>
<evidence type="ECO:0000313" key="2">
    <source>
        <dbReference type="Proteomes" id="UP000824120"/>
    </source>
</evidence>
<dbReference type="InterPro" id="IPR036691">
    <property type="entry name" value="Endo/exonu/phosph_ase_sf"/>
</dbReference>
<name>A0A9J5Z2Y2_SOLCO</name>
<dbReference type="EMBL" id="JACXVP010000005">
    <property type="protein sequence ID" value="KAG5605780.1"/>
    <property type="molecule type" value="Genomic_DNA"/>
</dbReference>
<evidence type="ECO:0000313" key="1">
    <source>
        <dbReference type="EMBL" id="KAG5605780.1"/>
    </source>
</evidence>
<feature type="non-terminal residue" evidence="1">
    <location>
        <position position="1"/>
    </location>
</feature>
<keyword evidence="2" id="KW-1185">Reference proteome</keyword>
<reference evidence="1 2" key="1">
    <citation type="submission" date="2020-09" db="EMBL/GenBank/DDBJ databases">
        <title>De no assembly of potato wild relative species, Solanum commersonii.</title>
        <authorList>
            <person name="Cho K."/>
        </authorList>
    </citation>
    <scope>NUCLEOTIDE SEQUENCE [LARGE SCALE GENOMIC DNA]</scope>
    <source>
        <strain evidence="1">LZ3.2</strain>
        <tissue evidence="1">Leaf</tissue>
    </source>
</reference>
<dbReference type="Proteomes" id="UP000824120">
    <property type="component" value="Chromosome 5"/>
</dbReference>
<protein>
    <submittedName>
        <fullName evidence="1">Uncharacterized protein</fullName>
    </submittedName>
</protein>
<accession>A0A9J5Z2Y2</accession>
<dbReference type="OrthoDB" id="1303354at2759"/>
<organism evidence="1 2">
    <name type="scientific">Solanum commersonii</name>
    <name type="common">Commerson's wild potato</name>
    <name type="synonym">Commerson's nightshade</name>
    <dbReference type="NCBI Taxonomy" id="4109"/>
    <lineage>
        <taxon>Eukaryota</taxon>
        <taxon>Viridiplantae</taxon>
        <taxon>Streptophyta</taxon>
        <taxon>Embryophyta</taxon>
        <taxon>Tracheophyta</taxon>
        <taxon>Spermatophyta</taxon>
        <taxon>Magnoliopsida</taxon>
        <taxon>eudicotyledons</taxon>
        <taxon>Gunneridae</taxon>
        <taxon>Pentapetalae</taxon>
        <taxon>asterids</taxon>
        <taxon>lamiids</taxon>
        <taxon>Solanales</taxon>
        <taxon>Solanaceae</taxon>
        <taxon>Solanoideae</taxon>
        <taxon>Solaneae</taxon>
        <taxon>Solanum</taxon>
    </lineage>
</organism>
<dbReference type="SUPFAM" id="SSF56219">
    <property type="entry name" value="DNase I-like"/>
    <property type="match status" value="1"/>
</dbReference>
<dbReference type="PANTHER" id="PTHR33710">
    <property type="entry name" value="BNAC02G09200D PROTEIN"/>
    <property type="match status" value="1"/>
</dbReference>